<dbReference type="OrthoDB" id="3922785at2759"/>
<name>A0A8H4WT54_9HYPO</name>
<sequence length="440" mass="49199">MSQPALYSAPRRFGRYEPFQRFDHLSSGHASVGSKSVGKMTVDCRFLFKKSRWGVLGESQFPAGILYLDLNFGPPQGCKVKTATVTVTLDDSDECLRSLTSDDRDLYHNSNCSLEMTGYFGPQPLLGEERSTEFRRTMRMAPEVQAMGFGLGGIGGESEKVFKGSSRWNFMGQVLAGKRPSSYKTLKWYLTDNELESQAFRSSCVHTAFAFQHSGKPFLMRVDIEGRLEKWNHRIKNKLKFGSGLNPSEGQTTTMVNFEQWRSYDLPIDEYAQQLPKKMWLENYESTPFQMPDTREVSFSQVNAQPSAEKDTFPADEPTNGLPASSTPSDLRPTLPLEDTELQQVMDCLSRPPQIQIEHRFSQHCSQSSSNTVVADEESSGDISAVKIVKGEVVPSTTAADLEAIHRLLQVPAILALLQLLSSIIDTLAPSRKRDIKGLN</sequence>
<reference evidence="2" key="2">
    <citation type="submission" date="2020-05" db="EMBL/GenBank/DDBJ databases">
        <authorList>
            <person name="Kim H.-S."/>
            <person name="Proctor R.H."/>
            <person name="Brown D.W."/>
        </authorList>
    </citation>
    <scope>NUCLEOTIDE SEQUENCE</scope>
    <source>
        <strain evidence="2">NRRL 45417</strain>
    </source>
</reference>
<dbReference type="Proteomes" id="UP000604273">
    <property type="component" value="Unassembled WGS sequence"/>
</dbReference>
<evidence type="ECO:0000313" key="2">
    <source>
        <dbReference type="EMBL" id="KAF4948980.1"/>
    </source>
</evidence>
<accession>A0A8H4WT54</accession>
<reference evidence="2" key="1">
    <citation type="journal article" date="2020" name="BMC Genomics">
        <title>Correction to: Identification and distribution of gene clusters required for synthesis of sphingolipid metabolism inhibitors in diverse species of the filamentous fungus Fusarium.</title>
        <authorList>
            <person name="Kim H.S."/>
            <person name="Lohmar J.M."/>
            <person name="Busman M."/>
            <person name="Brown D.W."/>
            <person name="Naumann T.A."/>
            <person name="Divon H.H."/>
            <person name="Lysoe E."/>
            <person name="Uhlig S."/>
            <person name="Proctor R.H."/>
        </authorList>
    </citation>
    <scope>NUCLEOTIDE SEQUENCE</scope>
    <source>
        <strain evidence="2">NRRL 45417</strain>
    </source>
</reference>
<protein>
    <submittedName>
        <fullName evidence="2">Uncharacterized protein</fullName>
    </submittedName>
</protein>
<proteinExistence type="predicted"/>
<gene>
    <name evidence="2" type="ORF">FGADI_9265</name>
</gene>
<dbReference type="AlphaFoldDB" id="A0A8H4WT54"/>
<evidence type="ECO:0000313" key="3">
    <source>
        <dbReference type="Proteomes" id="UP000604273"/>
    </source>
</evidence>
<comment type="caution">
    <text evidence="2">The sequence shown here is derived from an EMBL/GenBank/DDBJ whole genome shotgun (WGS) entry which is preliminary data.</text>
</comment>
<keyword evidence="3" id="KW-1185">Reference proteome</keyword>
<organism evidence="2 3">
    <name type="scientific">Fusarium gaditjirri</name>
    <dbReference type="NCBI Taxonomy" id="282569"/>
    <lineage>
        <taxon>Eukaryota</taxon>
        <taxon>Fungi</taxon>
        <taxon>Dikarya</taxon>
        <taxon>Ascomycota</taxon>
        <taxon>Pezizomycotina</taxon>
        <taxon>Sordariomycetes</taxon>
        <taxon>Hypocreomycetidae</taxon>
        <taxon>Hypocreales</taxon>
        <taxon>Nectriaceae</taxon>
        <taxon>Fusarium</taxon>
        <taxon>Fusarium nisikadoi species complex</taxon>
    </lineage>
</organism>
<feature type="region of interest" description="Disordered" evidence="1">
    <location>
        <begin position="299"/>
        <end position="331"/>
    </location>
</feature>
<dbReference type="EMBL" id="JABFAI010000249">
    <property type="protein sequence ID" value="KAF4948980.1"/>
    <property type="molecule type" value="Genomic_DNA"/>
</dbReference>
<evidence type="ECO:0000256" key="1">
    <source>
        <dbReference type="SAM" id="MobiDB-lite"/>
    </source>
</evidence>